<evidence type="ECO:0000313" key="2">
    <source>
        <dbReference type="Proteomes" id="UP000736373"/>
    </source>
</evidence>
<dbReference type="InterPro" id="IPR023198">
    <property type="entry name" value="PGP-like_dom2"/>
</dbReference>
<sequence length="234" mass="25682">MTVSLRMILFDLDGTLVQTREASWLVFEQVNRRFDLGVNSPEQFYALSESNLFKALGDVCNDAHLEQEVRSYFFELLREQYRPSVIPGMRGVVRSLARRYPLAVLSSNAMDAIRHVLLGAGIAECFGHVFSGDVEPDKADTIQRILEDPSYGLGRRGTPSYDERSGHLAGDVVLVTDTVGDVSAAMSAGSRAVGVAWGMHTPAQLTAAGAEFVAVWPEELLTYFRAPAQGIAER</sequence>
<dbReference type="GO" id="GO:0016787">
    <property type="term" value="F:hydrolase activity"/>
    <property type="evidence" value="ECO:0007669"/>
    <property type="project" value="UniProtKB-KW"/>
</dbReference>
<dbReference type="PANTHER" id="PTHR43434:SF13">
    <property type="entry name" value="PHOSPHOGLYCOLATE PHOSPHATASE"/>
    <property type="match status" value="1"/>
</dbReference>
<reference evidence="1 2" key="1">
    <citation type="submission" date="2019-09" db="EMBL/GenBank/DDBJ databases">
        <title>Paraburkholderia podalyriae sp. nov., A South African Podalyria-associated rhizobium.</title>
        <authorList>
            <person name="Mavima L."/>
            <person name="Beukes C.W."/>
            <person name="Palmer M."/>
            <person name="De Meyer S.E."/>
            <person name="James E.K."/>
            <person name="Maluk M."/>
            <person name="Avontuur J.R."/>
            <person name="Chan W.Y."/>
            <person name="Venter S.N."/>
            <person name="Steenkamp E.T."/>
        </authorList>
    </citation>
    <scope>NUCLEOTIDE SEQUENCE [LARGE SCALE GENOMIC DNA]</scope>
    <source>
        <strain evidence="1 2">WC7.3b</strain>
    </source>
</reference>
<dbReference type="Pfam" id="PF13419">
    <property type="entry name" value="HAD_2"/>
    <property type="match status" value="1"/>
</dbReference>
<dbReference type="InterPro" id="IPR041492">
    <property type="entry name" value="HAD_2"/>
</dbReference>
<dbReference type="Gene3D" id="1.10.150.240">
    <property type="entry name" value="Putative phosphatase, domain 2"/>
    <property type="match status" value="1"/>
</dbReference>
<dbReference type="PANTHER" id="PTHR43434">
    <property type="entry name" value="PHOSPHOGLYCOLATE PHOSPHATASE"/>
    <property type="match status" value="1"/>
</dbReference>
<dbReference type="InterPro" id="IPR050155">
    <property type="entry name" value="HAD-like_hydrolase_sf"/>
</dbReference>
<keyword evidence="2" id="KW-1185">Reference proteome</keyword>
<accession>A0ABR7Q0Q5</accession>
<name>A0ABR7Q0Q5_9BURK</name>
<dbReference type="Gene3D" id="3.40.50.1000">
    <property type="entry name" value="HAD superfamily/HAD-like"/>
    <property type="match status" value="1"/>
</dbReference>
<dbReference type="SFLD" id="SFLDS00003">
    <property type="entry name" value="Haloacid_Dehalogenase"/>
    <property type="match status" value="1"/>
</dbReference>
<comment type="caution">
    <text evidence="1">The sequence shown here is derived from an EMBL/GenBank/DDBJ whole genome shotgun (WGS) entry which is preliminary data.</text>
</comment>
<organism evidence="1 2">
    <name type="scientific">Paraburkholderia podalyriae</name>
    <dbReference type="NCBI Taxonomy" id="1938811"/>
    <lineage>
        <taxon>Bacteria</taxon>
        <taxon>Pseudomonadati</taxon>
        <taxon>Pseudomonadota</taxon>
        <taxon>Betaproteobacteria</taxon>
        <taxon>Burkholderiales</taxon>
        <taxon>Burkholderiaceae</taxon>
        <taxon>Paraburkholderia</taxon>
    </lineage>
</organism>
<protein>
    <submittedName>
        <fullName evidence="1">HAD family hydrolase</fullName>
    </submittedName>
</protein>
<evidence type="ECO:0000313" key="1">
    <source>
        <dbReference type="EMBL" id="MBC8752093.1"/>
    </source>
</evidence>
<dbReference type="InterPro" id="IPR036412">
    <property type="entry name" value="HAD-like_sf"/>
</dbReference>
<keyword evidence="1" id="KW-0378">Hydrolase</keyword>
<dbReference type="InterPro" id="IPR023214">
    <property type="entry name" value="HAD_sf"/>
</dbReference>
<dbReference type="SFLD" id="SFLDG01129">
    <property type="entry name" value="C1.5:_HAD__Beta-PGM__Phosphata"/>
    <property type="match status" value="1"/>
</dbReference>
<dbReference type="EMBL" id="VZQQ01000081">
    <property type="protein sequence ID" value="MBC8752093.1"/>
    <property type="molecule type" value="Genomic_DNA"/>
</dbReference>
<dbReference type="SUPFAM" id="SSF56784">
    <property type="entry name" value="HAD-like"/>
    <property type="match status" value="1"/>
</dbReference>
<dbReference type="Proteomes" id="UP000736373">
    <property type="component" value="Unassembled WGS sequence"/>
</dbReference>
<proteinExistence type="predicted"/>
<gene>
    <name evidence="1" type="ORF">F6X42_38305</name>
</gene>